<evidence type="ECO:0000313" key="3">
    <source>
        <dbReference type="Proteomes" id="UP001565368"/>
    </source>
</evidence>
<name>A0ABR3PVM9_9TREE</name>
<evidence type="ECO:0000256" key="1">
    <source>
        <dbReference type="SAM" id="MobiDB-lite"/>
    </source>
</evidence>
<comment type="caution">
    <text evidence="2">The sequence shown here is derived from an EMBL/GenBank/DDBJ whole genome shotgun (WGS) entry which is preliminary data.</text>
</comment>
<dbReference type="RefSeq" id="XP_069206438.1">
    <property type="nucleotide sequence ID" value="XM_069356597.1"/>
</dbReference>
<sequence length="250" mass="27353">MAELFFVAAAAGAAKLAFNHNRTMQRDAMEANGLVLPRAAGVSPKAPTVARSAEDAVACLTMYKGIDFGEYPVAVIASYIDNKIVRGRSTADIVEKLEALEKACPKYHRAFAVVRHYRDLGPSRVLDMDYPPHVDPSHPAVREAARLPVDGLAVSGLAAPEAAYPRSRSAEPLASLRRTATRVARRVGHTEPSHAQNLERGRTTARGRARPGADPFVDRGDDTPPPYDEDEQKYYPLQRRNSEPSGARWQ</sequence>
<dbReference type="Proteomes" id="UP001565368">
    <property type="component" value="Unassembled WGS sequence"/>
</dbReference>
<protein>
    <submittedName>
        <fullName evidence="2">Uncharacterized protein</fullName>
    </submittedName>
</protein>
<organism evidence="2 3">
    <name type="scientific">Vanrija albida</name>
    <dbReference type="NCBI Taxonomy" id="181172"/>
    <lineage>
        <taxon>Eukaryota</taxon>
        <taxon>Fungi</taxon>
        <taxon>Dikarya</taxon>
        <taxon>Basidiomycota</taxon>
        <taxon>Agaricomycotina</taxon>
        <taxon>Tremellomycetes</taxon>
        <taxon>Trichosporonales</taxon>
        <taxon>Trichosporonaceae</taxon>
        <taxon>Vanrija</taxon>
    </lineage>
</organism>
<evidence type="ECO:0000313" key="2">
    <source>
        <dbReference type="EMBL" id="KAL1406494.1"/>
    </source>
</evidence>
<gene>
    <name evidence="2" type="ORF">Q8F55_008198</name>
</gene>
<feature type="compositionally biased region" description="Basic and acidic residues" evidence="1">
    <location>
        <begin position="188"/>
        <end position="202"/>
    </location>
</feature>
<proteinExistence type="predicted"/>
<dbReference type="EMBL" id="JBBXJM010000006">
    <property type="protein sequence ID" value="KAL1406494.1"/>
    <property type="molecule type" value="Genomic_DNA"/>
</dbReference>
<accession>A0ABR3PVM9</accession>
<feature type="region of interest" description="Disordered" evidence="1">
    <location>
        <begin position="183"/>
        <end position="250"/>
    </location>
</feature>
<reference evidence="2 3" key="1">
    <citation type="submission" date="2023-08" db="EMBL/GenBank/DDBJ databases">
        <title>Annotated Genome Sequence of Vanrija albida AlHP1.</title>
        <authorList>
            <person name="Herzog R."/>
        </authorList>
    </citation>
    <scope>NUCLEOTIDE SEQUENCE [LARGE SCALE GENOMIC DNA]</scope>
    <source>
        <strain evidence="2 3">AlHP1</strain>
    </source>
</reference>
<keyword evidence="3" id="KW-1185">Reference proteome</keyword>
<dbReference type="GeneID" id="95989241"/>